<organism evidence="2 3">
    <name type="scientific">Thermococcus celericrescens</name>
    <dbReference type="NCBI Taxonomy" id="227598"/>
    <lineage>
        <taxon>Archaea</taxon>
        <taxon>Methanobacteriati</taxon>
        <taxon>Methanobacteriota</taxon>
        <taxon>Thermococci</taxon>
        <taxon>Thermococcales</taxon>
        <taxon>Thermococcaceae</taxon>
        <taxon>Thermococcus</taxon>
    </lineage>
</organism>
<name>A0A100XWH1_9EURY</name>
<evidence type="ECO:0000313" key="3">
    <source>
        <dbReference type="Proteomes" id="UP000053462"/>
    </source>
</evidence>
<dbReference type="PANTHER" id="PTHR43591:SF24">
    <property type="entry name" value="2-METHOXY-6-POLYPRENYL-1,4-BENZOQUINOL METHYLASE, MITOCHONDRIAL"/>
    <property type="match status" value="1"/>
</dbReference>
<dbReference type="GO" id="GO:0008168">
    <property type="term" value="F:methyltransferase activity"/>
    <property type="evidence" value="ECO:0007669"/>
    <property type="project" value="UniProtKB-KW"/>
</dbReference>
<evidence type="ECO:0000259" key="1">
    <source>
        <dbReference type="Pfam" id="PF13649"/>
    </source>
</evidence>
<dbReference type="OrthoDB" id="147504at2157"/>
<dbReference type="InterPro" id="IPR029063">
    <property type="entry name" value="SAM-dependent_MTases_sf"/>
</dbReference>
<reference evidence="2 3" key="1">
    <citation type="submission" date="2015-10" db="EMBL/GenBank/DDBJ databases">
        <title>Draft genome sequence of Thermococcus celericrescens strain DSM 17994.</title>
        <authorList>
            <person name="Hong S.-J."/>
            <person name="Park C.-E."/>
            <person name="Shin J.-H."/>
        </authorList>
    </citation>
    <scope>NUCLEOTIDE SEQUENCE [LARGE SCALE GENOMIC DNA]</scope>
    <source>
        <strain evidence="2 3">DSM 17994</strain>
    </source>
</reference>
<dbReference type="STRING" id="227598.APY94_10620"/>
<feature type="domain" description="Methyltransferase" evidence="1">
    <location>
        <begin position="42"/>
        <end position="136"/>
    </location>
</feature>
<proteinExistence type="predicted"/>
<sequence length="228" mass="26637">MGFEKYYEAFPAYTDVYSEEYRKRIEALEPLLMKHMPARGRVLDLACGTGGFSFLLEDLGFNVVALDNSDVMLSKAREFAKDRRSKVEFVKGDARKLPFEENSFDYVVFIDSLVHFEPMDLNSTFKEVARVLKPSGRFILQFTDLRALLPVLMNGQIVGTEYWISRVLPDTDEKTVVLEFQSEKEHFRVRFNVWGKTAVELLAKLYFRQLHSERMNEHSYFQVYAPKK</sequence>
<keyword evidence="3" id="KW-1185">Reference proteome</keyword>
<dbReference type="InterPro" id="IPR041698">
    <property type="entry name" value="Methyltransf_25"/>
</dbReference>
<evidence type="ECO:0000313" key="2">
    <source>
        <dbReference type="EMBL" id="KUH32252.1"/>
    </source>
</evidence>
<dbReference type="Gene3D" id="3.40.50.150">
    <property type="entry name" value="Vaccinia Virus protein VP39"/>
    <property type="match status" value="1"/>
</dbReference>
<accession>A0A100XWH1</accession>
<keyword evidence="2" id="KW-0808">Transferase</keyword>
<dbReference type="Proteomes" id="UP000053462">
    <property type="component" value="Unassembled WGS sequence"/>
</dbReference>
<dbReference type="Pfam" id="PF13649">
    <property type="entry name" value="Methyltransf_25"/>
    <property type="match status" value="1"/>
</dbReference>
<dbReference type="AlphaFoldDB" id="A0A100XWH1"/>
<gene>
    <name evidence="2" type="ORF">APY94_10620</name>
</gene>
<dbReference type="SUPFAM" id="SSF53335">
    <property type="entry name" value="S-adenosyl-L-methionine-dependent methyltransferases"/>
    <property type="match status" value="1"/>
</dbReference>
<dbReference type="RefSeq" id="WP_058939607.1">
    <property type="nucleotide sequence ID" value="NZ_LLYW01000037.1"/>
</dbReference>
<keyword evidence="2" id="KW-0489">Methyltransferase</keyword>
<dbReference type="EMBL" id="LLYW01000037">
    <property type="protein sequence ID" value="KUH32252.1"/>
    <property type="molecule type" value="Genomic_DNA"/>
</dbReference>
<dbReference type="GO" id="GO:0032259">
    <property type="term" value="P:methylation"/>
    <property type="evidence" value="ECO:0007669"/>
    <property type="project" value="UniProtKB-KW"/>
</dbReference>
<dbReference type="CDD" id="cd02440">
    <property type="entry name" value="AdoMet_MTases"/>
    <property type="match status" value="1"/>
</dbReference>
<protein>
    <submittedName>
        <fullName evidence="2">Methyltransferase</fullName>
    </submittedName>
</protein>
<dbReference type="PANTHER" id="PTHR43591">
    <property type="entry name" value="METHYLTRANSFERASE"/>
    <property type="match status" value="1"/>
</dbReference>
<comment type="caution">
    <text evidence="2">The sequence shown here is derived from an EMBL/GenBank/DDBJ whole genome shotgun (WGS) entry which is preliminary data.</text>
</comment>